<evidence type="ECO:0000256" key="6">
    <source>
        <dbReference type="SAM" id="Phobius"/>
    </source>
</evidence>
<dbReference type="GO" id="GO:0015920">
    <property type="term" value="P:lipopolysaccharide transport"/>
    <property type="evidence" value="ECO:0007669"/>
    <property type="project" value="TreeGrafter"/>
</dbReference>
<evidence type="ECO:0000256" key="1">
    <source>
        <dbReference type="ARBA" id="ARBA00004651"/>
    </source>
</evidence>
<feature type="transmembrane region" description="Helical" evidence="6">
    <location>
        <begin position="7"/>
        <end position="29"/>
    </location>
</feature>
<keyword evidence="5 6" id="KW-0472">Membrane</keyword>
<keyword evidence="9" id="KW-1185">Reference proteome</keyword>
<dbReference type="Proteomes" id="UP000584663">
    <property type="component" value="Unassembled WGS sequence"/>
</dbReference>
<dbReference type="Proteomes" id="UP000704529">
    <property type="component" value="Unassembled WGS sequence"/>
</dbReference>
<proteinExistence type="predicted"/>
<comment type="caution">
    <text evidence="8">The sequence shown here is derived from an EMBL/GenBank/DDBJ whole genome shotgun (WGS) entry which is preliminary data.</text>
</comment>
<keyword evidence="2" id="KW-1003">Cell membrane</keyword>
<evidence type="ECO:0000256" key="4">
    <source>
        <dbReference type="ARBA" id="ARBA00022989"/>
    </source>
</evidence>
<feature type="transmembrane region" description="Helical" evidence="6">
    <location>
        <begin position="60"/>
        <end position="81"/>
    </location>
</feature>
<sequence length="399" mass="44275">MKSIDRYMARLIALPLFATLLISAMLLVLDRIRRLFEFVATEGGPISVVWRMLANLLPEYLGLGIPIGLMLGILLAFRRLATSSELDVMRGVGMSYTRLLRVPYMYAIVLAALNLAIVGYIQPVARYYYEGLRYELRTGALGASIKVGEFTHLGDRMTLRIEESRENGRDLSGIFVHANTSKGDWIGVTAARGRFLATDDPNVIIFRLTNGTLIHNRPEFKAPRVLTFSSHDLPIDLPKFDNFRQRGGRDLEFTLPELARHGQEAQSAEARAGSRSEFHFRVVEVVTMFLLPLLAVSLGIPPKRSTSALGVFLSIVMLVTYFKVNQYAADIGALGRVNPILALWGPFAVFAGLVLSMYYVTAYVPGGQPIGALERGVAKLAKAIGRWIPGRRRKKAYTA</sequence>
<dbReference type="Pfam" id="PF03739">
    <property type="entry name" value="LptF_LptG"/>
    <property type="match status" value="1"/>
</dbReference>
<feature type="transmembrane region" description="Helical" evidence="6">
    <location>
        <begin position="278"/>
        <end position="300"/>
    </location>
</feature>
<dbReference type="GO" id="GO:0055085">
    <property type="term" value="P:transmembrane transport"/>
    <property type="evidence" value="ECO:0007669"/>
    <property type="project" value="InterPro"/>
</dbReference>
<evidence type="ECO:0000313" key="8">
    <source>
        <dbReference type="EMBL" id="MBN3560032.1"/>
    </source>
</evidence>
<dbReference type="PANTHER" id="PTHR33529">
    <property type="entry name" value="SLR0882 PROTEIN-RELATED"/>
    <property type="match status" value="1"/>
</dbReference>
<dbReference type="NCBIfam" id="TIGR04407">
    <property type="entry name" value="LptF_YjgP"/>
    <property type="match status" value="1"/>
</dbReference>
<protein>
    <submittedName>
        <fullName evidence="8">LPS export ABC transporter permease LptF</fullName>
    </submittedName>
    <submittedName>
        <fullName evidence="7">Lipopolysaccharide export system permease protein</fullName>
    </submittedName>
</protein>
<evidence type="ECO:0000313" key="9">
    <source>
        <dbReference type="Proteomes" id="UP000584663"/>
    </source>
</evidence>
<feature type="transmembrane region" description="Helical" evidence="6">
    <location>
        <begin position="340"/>
        <end position="360"/>
    </location>
</feature>
<accession>A0AA41A1U3</accession>
<keyword evidence="3 6" id="KW-0812">Transmembrane</keyword>
<evidence type="ECO:0000313" key="10">
    <source>
        <dbReference type="Proteomes" id="UP000704529"/>
    </source>
</evidence>
<organism evidence="8 10">
    <name type="scientific">Sphingomonas yabuuchiae</name>
    <dbReference type="NCBI Taxonomy" id="172044"/>
    <lineage>
        <taxon>Bacteria</taxon>
        <taxon>Pseudomonadati</taxon>
        <taxon>Pseudomonadota</taxon>
        <taxon>Alphaproteobacteria</taxon>
        <taxon>Sphingomonadales</taxon>
        <taxon>Sphingomonadaceae</taxon>
        <taxon>Sphingomonas</taxon>
    </lineage>
</organism>
<gene>
    <name evidence="8" type="primary">lptF</name>
    <name evidence="7" type="ORF">GGQ89_000552</name>
    <name evidence="8" type="ORF">JYA60_17550</name>
</gene>
<comment type="subcellular location">
    <subcellularLocation>
        <location evidence="1">Cell membrane</location>
        <topology evidence="1">Multi-pass membrane protein</topology>
    </subcellularLocation>
</comment>
<dbReference type="AlphaFoldDB" id="A0AA41A1U3"/>
<reference evidence="8" key="2">
    <citation type="submission" date="2021-01" db="EMBL/GenBank/DDBJ databases">
        <title>Genome Sequencing of Type Strains.</title>
        <authorList>
            <person name="Lemaire J.F."/>
            <person name="Inderbitzin P."/>
            <person name="Collins S.B."/>
            <person name="Wespe N."/>
            <person name="Knight-Connoni V."/>
        </authorList>
    </citation>
    <scope>NUCLEOTIDE SEQUENCE</scope>
    <source>
        <strain evidence="8">DSM 14562</strain>
    </source>
</reference>
<dbReference type="InterPro" id="IPR030922">
    <property type="entry name" value="LptF"/>
</dbReference>
<dbReference type="PANTHER" id="PTHR33529:SF6">
    <property type="entry name" value="YJGP_YJGQ FAMILY PERMEASE"/>
    <property type="match status" value="1"/>
</dbReference>
<evidence type="ECO:0000256" key="5">
    <source>
        <dbReference type="ARBA" id="ARBA00023136"/>
    </source>
</evidence>
<dbReference type="RefSeq" id="WP_184103858.1">
    <property type="nucleotide sequence ID" value="NZ_JACHNX010000001.1"/>
</dbReference>
<name>A0AA41A1U3_9SPHN</name>
<dbReference type="GO" id="GO:0043190">
    <property type="term" value="C:ATP-binding cassette (ABC) transporter complex"/>
    <property type="evidence" value="ECO:0007669"/>
    <property type="project" value="InterPro"/>
</dbReference>
<feature type="transmembrane region" description="Helical" evidence="6">
    <location>
        <begin position="102"/>
        <end position="121"/>
    </location>
</feature>
<keyword evidence="4 6" id="KW-1133">Transmembrane helix</keyword>
<evidence type="ECO:0000256" key="2">
    <source>
        <dbReference type="ARBA" id="ARBA00022475"/>
    </source>
</evidence>
<dbReference type="InterPro" id="IPR005495">
    <property type="entry name" value="LptG/LptF_permease"/>
</dbReference>
<dbReference type="EMBL" id="JAFHKU010000133">
    <property type="protein sequence ID" value="MBN3560032.1"/>
    <property type="molecule type" value="Genomic_DNA"/>
</dbReference>
<dbReference type="PRINTS" id="PR00173">
    <property type="entry name" value="EDTRNSPORT"/>
</dbReference>
<dbReference type="EMBL" id="JACHNX010000001">
    <property type="protein sequence ID" value="MBB4608364.1"/>
    <property type="molecule type" value="Genomic_DNA"/>
</dbReference>
<reference evidence="7 9" key="1">
    <citation type="submission" date="2020-08" db="EMBL/GenBank/DDBJ databases">
        <title>Genomic Encyclopedia of Type Strains, Phase IV (KMG-IV): sequencing the most valuable type-strain genomes for metagenomic binning, comparative biology and taxonomic classification.</title>
        <authorList>
            <person name="Goeker M."/>
        </authorList>
    </citation>
    <scope>NUCLEOTIDE SEQUENCE [LARGE SCALE GENOMIC DNA]</scope>
    <source>
        <strain evidence="7 9">DSM 14562</strain>
    </source>
</reference>
<feature type="transmembrane region" description="Helical" evidence="6">
    <location>
        <begin position="307"/>
        <end position="328"/>
    </location>
</feature>
<evidence type="ECO:0000313" key="7">
    <source>
        <dbReference type="EMBL" id="MBB4608364.1"/>
    </source>
</evidence>
<evidence type="ECO:0000256" key="3">
    <source>
        <dbReference type="ARBA" id="ARBA00022692"/>
    </source>
</evidence>